<dbReference type="PANTHER" id="PTHR40515">
    <property type="entry name" value="CILIA- AND FLAGELLA-ASSOCIATED PROTEIN 157"/>
    <property type="match status" value="1"/>
</dbReference>
<reference evidence="3 4" key="1">
    <citation type="submission" date="2020-04" db="EMBL/GenBank/DDBJ databases">
        <title>Perkinsus olseni comparative genomics.</title>
        <authorList>
            <person name="Bogema D.R."/>
        </authorList>
    </citation>
    <scope>NUCLEOTIDE SEQUENCE [LARGE SCALE GENOMIC DNA]</scope>
    <source>
        <strain evidence="3">ATCC PRA-179</strain>
    </source>
</reference>
<feature type="coiled-coil region" evidence="1">
    <location>
        <begin position="261"/>
        <end position="298"/>
    </location>
</feature>
<dbReference type="AlphaFoldDB" id="A0A7J6LTS6"/>
<dbReference type="Proteomes" id="UP000570595">
    <property type="component" value="Unassembled WGS sequence"/>
</dbReference>
<evidence type="ECO:0000313" key="3">
    <source>
        <dbReference type="EMBL" id="KAF4662201.1"/>
    </source>
</evidence>
<accession>A0A7J6LTS6</accession>
<dbReference type="OrthoDB" id="193329at2759"/>
<comment type="caution">
    <text evidence="3">The sequence shown here is derived from an EMBL/GenBank/DDBJ whole genome shotgun (WGS) entry which is preliminary data.</text>
</comment>
<evidence type="ECO:0000313" key="4">
    <source>
        <dbReference type="Proteomes" id="UP000570595"/>
    </source>
</evidence>
<evidence type="ECO:0000256" key="1">
    <source>
        <dbReference type="SAM" id="Coils"/>
    </source>
</evidence>
<protein>
    <submittedName>
        <fullName evidence="3">Uncharacterized protein</fullName>
    </submittedName>
</protein>
<dbReference type="PANTHER" id="PTHR40515:SF1">
    <property type="entry name" value="CILIA- AND FLAGELLA-ASSOCIATED PROTEIN 157"/>
    <property type="match status" value="1"/>
</dbReference>
<feature type="compositionally biased region" description="Polar residues" evidence="2">
    <location>
        <begin position="386"/>
        <end position="403"/>
    </location>
</feature>
<keyword evidence="1" id="KW-0175">Coiled coil</keyword>
<feature type="compositionally biased region" description="Basic and acidic residues" evidence="2">
    <location>
        <begin position="375"/>
        <end position="385"/>
    </location>
</feature>
<proteinExistence type="predicted"/>
<feature type="compositionally biased region" description="Polar residues" evidence="2">
    <location>
        <begin position="421"/>
        <end position="430"/>
    </location>
</feature>
<evidence type="ECO:0000256" key="2">
    <source>
        <dbReference type="SAM" id="MobiDB-lite"/>
    </source>
</evidence>
<organism evidence="3 4">
    <name type="scientific">Perkinsus olseni</name>
    <name type="common">Perkinsus atlanticus</name>
    <dbReference type="NCBI Taxonomy" id="32597"/>
    <lineage>
        <taxon>Eukaryota</taxon>
        <taxon>Sar</taxon>
        <taxon>Alveolata</taxon>
        <taxon>Perkinsozoa</taxon>
        <taxon>Perkinsea</taxon>
        <taxon>Perkinsida</taxon>
        <taxon>Perkinsidae</taxon>
        <taxon>Perkinsus</taxon>
    </lineage>
</organism>
<feature type="region of interest" description="Disordered" evidence="2">
    <location>
        <begin position="215"/>
        <end position="247"/>
    </location>
</feature>
<name>A0A7J6LTS6_PEROL</name>
<feature type="coiled-coil region" evidence="1">
    <location>
        <begin position="122"/>
        <end position="195"/>
    </location>
</feature>
<feature type="region of interest" description="Disordered" evidence="2">
    <location>
        <begin position="375"/>
        <end position="430"/>
    </location>
</feature>
<dbReference type="EMBL" id="JABAHT010000175">
    <property type="protein sequence ID" value="KAF4662201.1"/>
    <property type="molecule type" value="Genomic_DNA"/>
</dbReference>
<sequence>MYGGDRLERELSGSSDHLPLWRRSRRRTLLSQARFRGSALLMYRLGAFVQRESTSKKTIETLEDQLNGLDPDGTAEDEYRGRMAVLRQIVIGVVALDCGCDSEVCMTHWWRGLSVYREKDLMRAFRARMRDVSKELEDQKEKKGNFSAELQARHRELLAELRTSRELAQSFDRKNQQLEAENKRLTEALETREDDRLSLLKELVATRREAGRLREILKQREESPGASRKQGRPSANKGGFSARSEMTNRAYERELRYRRTIEELRDQVSSDKLALRSLQDAQERLLQQRSEIEVFLQQCIDDVKNEIAHHRKQQQKLNSGPAPLVHGEEAGTIADRIDTVHDLSAVDRERALELLLSQERVVKILHQKVMEGRQLDHDGCDDDRQSSSLVSHQPSGSFPSQFRLTDPDPPPTWWNDEPDDSSQGIRESPF</sequence>
<gene>
    <name evidence="3" type="ORF">FOZ61_002651</name>
</gene>